<organism evidence="1 2">
    <name type="scientific">Paenibacillus nicotianae</name>
    <dbReference type="NCBI Taxonomy" id="1526551"/>
    <lineage>
        <taxon>Bacteria</taxon>
        <taxon>Bacillati</taxon>
        <taxon>Bacillota</taxon>
        <taxon>Bacilli</taxon>
        <taxon>Bacillales</taxon>
        <taxon>Paenibacillaceae</taxon>
        <taxon>Paenibacillus</taxon>
    </lineage>
</organism>
<dbReference type="EMBL" id="JBHUGF010000001">
    <property type="protein sequence ID" value="MFD1988666.1"/>
    <property type="molecule type" value="Genomic_DNA"/>
</dbReference>
<evidence type="ECO:0000313" key="2">
    <source>
        <dbReference type="Proteomes" id="UP001597403"/>
    </source>
</evidence>
<name>A0ABW4UN17_9BACL</name>
<dbReference type="RefSeq" id="WP_204826637.1">
    <property type="nucleotide sequence ID" value="NZ_JBHUGF010000001.1"/>
</dbReference>
<proteinExistence type="predicted"/>
<dbReference type="Proteomes" id="UP001597403">
    <property type="component" value="Unassembled WGS sequence"/>
</dbReference>
<accession>A0ABW4UN17</accession>
<protein>
    <submittedName>
        <fullName evidence="1">Uncharacterized protein</fullName>
    </submittedName>
</protein>
<sequence length="171" mass="20098">MSNYLIACICEGSFEQAIIEILLEHDQLIFSIDQLLEKEVLRCRKAANFQNRYLDKAMNKPIKVYRILDSRNENFKLSKPYAKKVEIINIITAPEIEMLIIHAENKYNEYSRSRMKPSEFVISALKMRSVKTYDFAKNYFSNIDQLLDAIQQYHSKANLPKNELTLKDLLK</sequence>
<comment type="caution">
    <text evidence="1">The sequence shown here is derived from an EMBL/GenBank/DDBJ whole genome shotgun (WGS) entry which is preliminary data.</text>
</comment>
<keyword evidence="2" id="KW-1185">Reference proteome</keyword>
<evidence type="ECO:0000313" key="1">
    <source>
        <dbReference type="EMBL" id="MFD1988666.1"/>
    </source>
</evidence>
<gene>
    <name evidence="1" type="ORF">ACFSGI_01600</name>
</gene>
<reference evidence="2" key="1">
    <citation type="journal article" date="2019" name="Int. J. Syst. Evol. Microbiol.">
        <title>The Global Catalogue of Microorganisms (GCM) 10K type strain sequencing project: providing services to taxonomists for standard genome sequencing and annotation.</title>
        <authorList>
            <consortium name="The Broad Institute Genomics Platform"/>
            <consortium name="The Broad Institute Genome Sequencing Center for Infectious Disease"/>
            <person name="Wu L."/>
            <person name="Ma J."/>
        </authorList>
    </citation>
    <scope>NUCLEOTIDE SEQUENCE [LARGE SCALE GENOMIC DNA]</scope>
    <source>
        <strain evidence="2">CGMCC 1.15067</strain>
    </source>
</reference>